<protein>
    <submittedName>
        <fullName evidence="1">Uncharacterized protein</fullName>
    </submittedName>
</protein>
<gene>
    <name evidence="1" type="ORF">Pint_12186</name>
</gene>
<organism evidence="1 2">
    <name type="scientific">Pistacia integerrima</name>
    <dbReference type="NCBI Taxonomy" id="434235"/>
    <lineage>
        <taxon>Eukaryota</taxon>
        <taxon>Viridiplantae</taxon>
        <taxon>Streptophyta</taxon>
        <taxon>Embryophyta</taxon>
        <taxon>Tracheophyta</taxon>
        <taxon>Spermatophyta</taxon>
        <taxon>Magnoliopsida</taxon>
        <taxon>eudicotyledons</taxon>
        <taxon>Gunneridae</taxon>
        <taxon>Pentapetalae</taxon>
        <taxon>rosids</taxon>
        <taxon>malvids</taxon>
        <taxon>Sapindales</taxon>
        <taxon>Anacardiaceae</taxon>
        <taxon>Pistacia</taxon>
    </lineage>
</organism>
<dbReference type="Proteomes" id="UP001163603">
    <property type="component" value="Chromosome 12"/>
</dbReference>
<sequence length="190" mass="21365">MAERYVNSVPADPQIVVHHLTQNMTQNGTSTHHNYEQRRPSLHLLSRENKNLYLGNCVPLSKAAIKAARARQTSFVEELIKLMKSEDLTLLDQKGNTALCFAAAAGAIEIARIMLKKNPSLLTIRGGENMMPVFMAARLAKGEMASFLYDELSQAKHVFKWEDEVALFFTCLTTSLYGKIYIPTQFFSSH</sequence>
<name>A0ACC0XI62_9ROSI</name>
<comment type="caution">
    <text evidence="1">The sequence shown here is derived from an EMBL/GenBank/DDBJ whole genome shotgun (WGS) entry which is preliminary data.</text>
</comment>
<keyword evidence="2" id="KW-1185">Reference proteome</keyword>
<reference evidence="2" key="1">
    <citation type="journal article" date="2023" name="G3 (Bethesda)">
        <title>Genome assembly and association tests identify interacting loci associated with vigor, precocity, and sex in interspecific pistachio rootstocks.</title>
        <authorList>
            <person name="Palmer W."/>
            <person name="Jacygrad E."/>
            <person name="Sagayaradj S."/>
            <person name="Cavanaugh K."/>
            <person name="Han R."/>
            <person name="Bertier L."/>
            <person name="Beede B."/>
            <person name="Kafkas S."/>
            <person name="Golino D."/>
            <person name="Preece J."/>
            <person name="Michelmore R."/>
        </authorList>
    </citation>
    <scope>NUCLEOTIDE SEQUENCE [LARGE SCALE GENOMIC DNA]</scope>
</reference>
<evidence type="ECO:0000313" key="1">
    <source>
        <dbReference type="EMBL" id="KAJ0018035.1"/>
    </source>
</evidence>
<accession>A0ACC0XI62</accession>
<evidence type="ECO:0000313" key="2">
    <source>
        <dbReference type="Proteomes" id="UP001163603"/>
    </source>
</evidence>
<proteinExistence type="predicted"/>
<dbReference type="EMBL" id="CM047747">
    <property type="protein sequence ID" value="KAJ0018035.1"/>
    <property type="molecule type" value="Genomic_DNA"/>
</dbReference>